<keyword evidence="13" id="KW-0460">Magnesium</keyword>
<evidence type="ECO:0000256" key="13">
    <source>
        <dbReference type="ARBA" id="ARBA00022842"/>
    </source>
</evidence>
<comment type="catalytic activity">
    <reaction evidence="15">
        <text>L-threonyl-[protein] + ATP = O-phospho-L-threonyl-[protein] + ADP + H(+)</text>
        <dbReference type="Rhea" id="RHEA:46608"/>
        <dbReference type="Rhea" id="RHEA-COMP:11060"/>
        <dbReference type="Rhea" id="RHEA-COMP:11605"/>
        <dbReference type="ChEBI" id="CHEBI:15378"/>
        <dbReference type="ChEBI" id="CHEBI:30013"/>
        <dbReference type="ChEBI" id="CHEBI:30616"/>
        <dbReference type="ChEBI" id="CHEBI:61977"/>
        <dbReference type="ChEBI" id="CHEBI:456216"/>
        <dbReference type="EC" id="2.7.11.1"/>
    </reaction>
</comment>
<gene>
    <name evidence="23" type="ORF">BRAFLDRAFT_92598</name>
</gene>
<dbReference type="PANTHER" id="PTHR24346">
    <property type="entry name" value="MAP/MICROTUBULE AFFINITY-REGULATING KINASE"/>
    <property type="match status" value="1"/>
</dbReference>
<feature type="region of interest" description="Disordered" evidence="21">
    <location>
        <begin position="708"/>
        <end position="750"/>
    </location>
</feature>
<dbReference type="EC" id="2.7.11.1" evidence="4"/>
<sequence length="889" mass="99385">MSSYRSNFRTVDSQIAGLYDLQETLGRGHFAVVKLARHVFTGEKVAVKVIDKTKIDEVSRAHLFQEVRCMKLVQHPNVVRLYEVIDTQTKLYLILELGDGGDMYDYIMKHDNGLDEEQAKLYFSQILSAISYCHRRHVVHRDLKPENVVFFQKQGLVKVTDFGFSNCFRPGEMLDTSCGSLAYSAPEILLGDAYDAPAVDVWSLGVILYMLVCGEAPFNEANDSETLTMIMDCKYTVRAHVSEECKNLIARMLIRDPARRATLEQIENHPWLQNGNLPPFMVPPMIHRKDIPEEDSRQIMQSMASGKIAELDAIKESVAHDKYDHITATYYLLAERKLRRNLVPDHPRVSLVRQNSAPSDNPRKPFIVAKRPMNADPEDSDHVAKSAMVPGRQSPSRSRSPSPSSSATRIASEAINIPSRHKPPLQGRDHLTISPRRGRSVVLEGVEVLQEEEEEHNLRFSDINSDDDDYDDDDESSKHSGSNDSEEDFRRHLEKMSGGSSLAAGVRMRKVPLNRRIQNRRSTPLTLNEIHEEGEEIESDDDSVHRTSPRILRNRMSIATPESLRKKFSSLQHRKTLRNKASNCSSTDTSDDDTDSRLRRDSGGSLSQHWRRRDSDDDPRGGGGGSGGTGPSQNNNGEGFNGANGTSSNGWNNQNYGSSNGGGTDPNCNSTGLNNANNLRSSNISIASNKSQHRKNSNELRDSLKNSNLSISSHSSSNSKYAIDPSNHTPSESDTQSVDSQKVQWSKPDVLDTQNNFTNIVDTSDMVLTENEINAKMNRSVVLTAARPGVLNSVRTTAMKRAISRSKLDRSVMPRGRHVELGRQPRLEACAGLSQEVISGIHKLGSMRVQFLKNYSAPNILEMQDTRSRATGLRRSNNIMVNLWTDQLV</sequence>
<feature type="compositionally biased region" description="Acidic residues" evidence="21">
    <location>
        <begin position="464"/>
        <end position="475"/>
    </location>
</feature>
<dbReference type="InterPro" id="IPR008271">
    <property type="entry name" value="Ser/Thr_kinase_AS"/>
</dbReference>
<comment type="subcellular location">
    <subcellularLocation>
        <location evidence="2">Nucleus</location>
    </subcellularLocation>
</comment>
<dbReference type="GO" id="GO:0005634">
    <property type="term" value="C:nucleus"/>
    <property type="evidence" value="ECO:0007669"/>
    <property type="project" value="UniProtKB-SubCell"/>
</dbReference>
<keyword evidence="12 20" id="KW-0067">ATP-binding</keyword>
<dbReference type="InterPro" id="IPR011009">
    <property type="entry name" value="Kinase-like_dom_sf"/>
</dbReference>
<organism>
    <name type="scientific">Branchiostoma floridae</name>
    <name type="common">Florida lancelet</name>
    <name type="synonym">Amphioxus</name>
    <dbReference type="NCBI Taxonomy" id="7739"/>
    <lineage>
        <taxon>Eukaryota</taxon>
        <taxon>Metazoa</taxon>
        <taxon>Chordata</taxon>
        <taxon>Cephalochordata</taxon>
        <taxon>Leptocardii</taxon>
        <taxon>Amphioxiformes</taxon>
        <taxon>Branchiostomatidae</taxon>
        <taxon>Branchiostoma</taxon>
    </lineage>
</organism>
<evidence type="ECO:0000256" key="8">
    <source>
        <dbReference type="ARBA" id="ARBA00022679"/>
    </source>
</evidence>
<feature type="region of interest" description="Disordered" evidence="21">
    <location>
        <begin position="349"/>
        <end position="409"/>
    </location>
</feature>
<evidence type="ECO:0000256" key="3">
    <source>
        <dbReference type="ARBA" id="ARBA00006692"/>
    </source>
</evidence>
<feature type="region of interest" description="Disordered" evidence="21">
    <location>
        <begin position="450"/>
        <end position="490"/>
    </location>
</feature>
<accession>C3YFK5</accession>
<evidence type="ECO:0000256" key="10">
    <source>
        <dbReference type="ARBA" id="ARBA00022741"/>
    </source>
</evidence>
<dbReference type="FunFam" id="1.10.510.10:FF:000166">
    <property type="entry name" value="SNF-related serine/threonine-protein kinase"/>
    <property type="match status" value="1"/>
</dbReference>
<evidence type="ECO:0000256" key="12">
    <source>
        <dbReference type="ARBA" id="ARBA00022840"/>
    </source>
</evidence>
<dbReference type="InParanoid" id="C3YFK5"/>
<evidence type="ECO:0000256" key="4">
    <source>
        <dbReference type="ARBA" id="ARBA00012513"/>
    </source>
</evidence>
<evidence type="ECO:0000256" key="9">
    <source>
        <dbReference type="ARBA" id="ARBA00022723"/>
    </source>
</evidence>
<protein>
    <recommendedName>
        <fullName evidence="18">SNF-related serine/threonine-protein kinase</fullName>
        <ecNumber evidence="4">2.7.11.1</ecNumber>
    </recommendedName>
    <alternativeName>
        <fullName evidence="19">SNF1-related kinase</fullName>
    </alternativeName>
</protein>
<dbReference type="FunCoup" id="C3YFK5">
    <property type="interactions" value="429"/>
</dbReference>
<dbReference type="CDD" id="cd14339">
    <property type="entry name" value="UBA_SNRK"/>
    <property type="match status" value="1"/>
</dbReference>
<keyword evidence="5" id="KW-0488">Methylation</keyword>
<evidence type="ECO:0000256" key="18">
    <source>
        <dbReference type="ARBA" id="ARBA00074971"/>
    </source>
</evidence>
<comment type="catalytic activity">
    <reaction evidence="16">
        <text>L-seryl-[protein] + ATP = O-phospho-L-seryl-[protein] + ADP + H(+)</text>
        <dbReference type="Rhea" id="RHEA:17989"/>
        <dbReference type="Rhea" id="RHEA-COMP:9863"/>
        <dbReference type="Rhea" id="RHEA-COMP:11604"/>
        <dbReference type="ChEBI" id="CHEBI:15378"/>
        <dbReference type="ChEBI" id="CHEBI:29999"/>
        <dbReference type="ChEBI" id="CHEBI:30616"/>
        <dbReference type="ChEBI" id="CHEBI:83421"/>
        <dbReference type="ChEBI" id="CHEBI:456216"/>
        <dbReference type="EC" id="2.7.11.1"/>
    </reaction>
</comment>
<feature type="domain" description="Protein kinase" evidence="22">
    <location>
        <begin position="19"/>
        <end position="272"/>
    </location>
</feature>
<feature type="compositionally biased region" description="Acidic residues" evidence="21">
    <location>
        <begin position="532"/>
        <end position="541"/>
    </location>
</feature>
<keyword evidence="11" id="KW-0418">Kinase</keyword>
<dbReference type="PROSITE" id="PS00108">
    <property type="entry name" value="PROTEIN_KINASE_ST"/>
    <property type="match status" value="1"/>
</dbReference>
<dbReference type="FunFam" id="3.30.200.20:FF:000003">
    <property type="entry name" value="Non-specific serine/threonine protein kinase"/>
    <property type="match status" value="1"/>
</dbReference>
<dbReference type="SUPFAM" id="SSF56112">
    <property type="entry name" value="Protein kinase-like (PK-like)"/>
    <property type="match status" value="1"/>
</dbReference>
<dbReference type="InterPro" id="IPR017441">
    <property type="entry name" value="Protein_kinase_ATP_BS"/>
</dbReference>
<dbReference type="PANTHER" id="PTHR24346:SF45">
    <property type="entry name" value="PROTEIN KINASE DOMAIN-CONTAINING PROTEIN"/>
    <property type="match status" value="1"/>
</dbReference>
<evidence type="ECO:0000256" key="7">
    <source>
        <dbReference type="ARBA" id="ARBA00022553"/>
    </source>
</evidence>
<name>C3YFK5_BRAFL</name>
<evidence type="ECO:0000256" key="19">
    <source>
        <dbReference type="ARBA" id="ARBA00077142"/>
    </source>
</evidence>
<keyword evidence="8" id="KW-0808">Transferase</keyword>
<evidence type="ECO:0000256" key="6">
    <source>
        <dbReference type="ARBA" id="ARBA00022527"/>
    </source>
</evidence>
<dbReference type="GO" id="GO:0046872">
    <property type="term" value="F:metal ion binding"/>
    <property type="evidence" value="ECO:0007669"/>
    <property type="project" value="UniProtKB-KW"/>
</dbReference>
<dbReference type="CDD" id="cd14074">
    <property type="entry name" value="STKc_SNRK"/>
    <property type="match status" value="1"/>
</dbReference>
<dbReference type="Pfam" id="PF00069">
    <property type="entry name" value="Pkinase"/>
    <property type="match status" value="1"/>
</dbReference>
<evidence type="ECO:0000256" key="1">
    <source>
        <dbReference type="ARBA" id="ARBA00001946"/>
    </source>
</evidence>
<dbReference type="Gene3D" id="1.10.510.10">
    <property type="entry name" value="Transferase(Phosphotransferase) domain 1"/>
    <property type="match status" value="1"/>
</dbReference>
<keyword evidence="14" id="KW-0539">Nucleus</keyword>
<feature type="compositionally biased region" description="Low complexity" evidence="21">
    <location>
        <begin position="631"/>
        <end position="658"/>
    </location>
</feature>
<dbReference type="PROSITE" id="PS00107">
    <property type="entry name" value="PROTEIN_KINASE_ATP"/>
    <property type="match status" value="1"/>
</dbReference>
<reference evidence="23" key="1">
    <citation type="journal article" date="2008" name="Nature">
        <title>The amphioxus genome and the evolution of the chordate karyotype.</title>
        <authorList>
            <consortium name="US DOE Joint Genome Institute (JGI-PGF)"/>
            <person name="Putnam N.H."/>
            <person name="Butts T."/>
            <person name="Ferrier D.E.K."/>
            <person name="Furlong R.F."/>
            <person name="Hellsten U."/>
            <person name="Kawashima T."/>
            <person name="Robinson-Rechavi M."/>
            <person name="Shoguchi E."/>
            <person name="Terry A."/>
            <person name="Yu J.-K."/>
            <person name="Benito-Gutierrez E.L."/>
            <person name="Dubchak I."/>
            <person name="Garcia-Fernandez J."/>
            <person name="Gibson-Brown J.J."/>
            <person name="Grigoriev I.V."/>
            <person name="Horton A.C."/>
            <person name="de Jong P.J."/>
            <person name="Jurka J."/>
            <person name="Kapitonov V.V."/>
            <person name="Kohara Y."/>
            <person name="Kuroki Y."/>
            <person name="Lindquist E."/>
            <person name="Lucas S."/>
            <person name="Osoegawa K."/>
            <person name="Pennacchio L.A."/>
            <person name="Salamov A.A."/>
            <person name="Satou Y."/>
            <person name="Sauka-Spengler T."/>
            <person name="Schmutz J."/>
            <person name="Shin-I T."/>
            <person name="Toyoda A."/>
            <person name="Bronner-Fraser M."/>
            <person name="Fujiyama A."/>
            <person name="Holland L.Z."/>
            <person name="Holland P.W.H."/>
            <person name="Satoh N."/>
            <person name="Rokhsar D.S."/>
        </authorList>
    </citation>
    <scope>NUCLEOTIDE SEQUENCE [LARGE SCALE GENOMIC DNA]</scope>
    <source>
        <strain evidence="23">S238N-H82</strain>
        <tissue evidence="23">Testes</tissue>
    </source>
</reference>
<dbReference type="AlphaFoldDB" id="C3YFK5"/>
<feature type="compositionally biased region" description="Polar residues" evidence="21">
    <location>
        <begin position="666"/>
        <end position="676"/>
    </location>
</feature>
<feature type="compositionally biased region" description="Low complexity" evidence="21">
    <location>
        <begin position="708"/>
        <end position="720"/>
    </location>
</feature>
<dbReference type="eggNOG" id="KOG4717">
    <property type="taxonomic scope" value="Eukaryota"/>
</dbReference>
<keyword evidence="6" id="KW-0723">Serine/threonine-protein kinase</keyword>
<evidence type="ECO:0000256" key="16">
    <source>
        <dbReference type="ARBA" id="ARBA00048679"/>
    </source>
</evidence>
<evidence type="ECO:0000256" key="2">
    <source>
        <dbReference type="ARBA" id="ARBA00004123"/>
    </source>
</evidence>
<comment type="cofactor">
    <cofactor evidence="1">
        <name>Mg(2+)</name>
        <dbReference type="ChEBI" id="CHEBI:18420"/>
    </cofactor>
</comment>
<evidence type="ECO:0000256" key="17">
    <source>
        <dbReference type="ARBA" id="ARBA00054738"/>
    </source>
</evidence>
<feature type="binding site" evidence="20">
    <location>
        <position position="48"/>
    </location>
    <ligand>
        <name>ATP</name>
        <dbReference type="ChEBI" id="CHEBI:30616"/>
    </ligand>
</feature>
<dbReference type="InterPro" id="IPR000719">
    <property type="entry name" value="Prot_kinase_dom"/>
</dbReference>
<evidence type="ECO:0000256" key="21">
    <source>
        <dbReference type="SAM" id="MobiDB-lite"/>
    </source>
</evidence>
<feature type="region of interest" description="Disordered" evidence="21">
    <location>
        <begin position="514"/>
        <end position="558"/>
    </location>
</feature>
<evidence type="ECO:0000256" key="11">
    <source>
        <dbReference type="ARBA" id="ARBA00022777"/>
    </source>
</evidence>
<evidence type="ECO:0000259" key="22">
    <source>
        <dbReference type="PROSITE" id="PS50011"/>
    </source>
</evidence>
<dbReference type="GO" id="GO:0004674">
    <property type="term" value="F:protein serine/threonine kinase activity"/>
    <property type="evidence" value="ECO:0007669"/>
    <property type="project" value="UniProtKB-KW"/>
</dbReference>
<feature type="compositionally biased region" description="Low complexity" evidence="21">
    <location>
        <begin position="394"/>
        <end position="406"/>
    </location>
</feature>
<feature type="region of interest" description="Disordered" evidence="21">
    <location>
        <begin position="575"/>
        <end position="676"/>
    </location>
</feature>
<comment type="similarity">
    <text evidence="3">Belongs to the protein kinase superfamily. CAMK Ser/Thr protein kinase family.</text>
</comment>
<evidence type="ECO:0000256" key="5">
    <source>
        <dbReference type="ARBA" id="ARBA00022481"/>
    </source>
</evidence>
<proteinExistence type="inferred from homology"/>
<dbReference type="EMBL" id="GG666509">
    <property type="protein sequence ID" value="EEN60968.1"/>
    <property type="molecule type" value="Genomic_DNA"/>
</dbReference>
<feature type="region of interest" description="Disordered" evidence="21">
    <location>
        <begin position="414"/>
        <end position="433"/>
    </location>
</feature>
<evidence type="ECO:0000256" key="15">
    <source>
        <dbReference type="ARBA" id="ARBA00047899"/>
    </source>
</evidence>
<keyword evidence="7" id="KW-0597">Phosphoprotein</keyword>
<keyword evidence="10 20" id="KW-0547">Nucleotide-binding</keyword>
<dbReference type="PROSITE" id="PS50011">
    <property type="entry name" value="PROTEIN_KINASE_DOM"/>
    <property type="match status" value="1"/>
</dbReference>
<dbReference type="SMART" id="SM00220">
    <property type="entry name" value="S_TKc"/>
    <property type="match status" value="1"/>
</dbReference>
<evidence type="ECO:0000256" key="20">
    <source>
        <dbReference type="PROSITE-ProRule" id="PRU10141"/>
    </source>
</evidence>
<comment type="function">
    <text evidence="17">May play a role in hematopoietic cell proliferation or differentiation. Potential mediator of neuronal apoptosis.</text>
</comment>
<keyword evidence="9" id="KW-0479">Metal-binding</keyword>
<dbReference type="GO" id="GO:0005524">
    <property type="term" value="F:ATP binding"/>
    <property type="evidence" value="ECO:0007669"/>
    <property type="project" value="UniProtKB-UniRule"/>
</dbReference>
<feature type="compositionally biased region" description="Polar residues" evidence="21">
    <location>
        <begin position="726"/>
        <end position="744"/>
    </location>
</feature>
<evidence type="ECO:0000313" key="23">
    <source>
        <dbReference type="EMBL" id="EEN60968.1"/>
    </source>
</evidence>
<feature type="compositionally biased region" description="Gly residues" evidence="21">
    <location>
        <begin position="621"/>
        <end position="630"/>
    </location>
</feature>
<evidence type="ECO:0000256" key="14">
    <source>
        <dbReference type="ARBA" id="ARBA00023242"/>
    </source>
</evidence>